<dbReference type="RefSeq" id="WP_176440183.1">
    <property type="nucleotide sequence ID" value="NZ_FXXQ01000001.1"/>
</dbReference>
<dbReference type="AlphaFoldDB" id="A0A238IWL5"/>
<evidence type="ECO:0008006" key="4">
    <source>
        <dbReference type="Google" id="ProtNLM"/>
    </source>
</evidence>
<sequence length="55" mass="5951">MIILAFAALGIFLGITNARKRKGNRLDMAQYAAGYGIAFVLLGILVTIIIERIVS</sequence>
<keyword evidence="3" id="KW-1185">Reference proteome</keyword>
<reference evidence="2 3" key="1">
    <citation type="submission" date="2017-05" db="EMBL/GenBank/DDBJ databases">
        <authorList>
            <person name="Song R."/>
            <person name="Chenine A.L."/>
            <person name="Ruprecht R.M."/>
        </authorList>
    </citation>
    <scope>NUCLEOTIDE SEQUENCE [LARGE SCALE GENOMIC DNA]</scope>
    <source>
        <strain evidence="2 3">CECT 8489</strain>
    </source>
</reference>
<keyword evidence="1" id="KW-0472">Membrane</keyword>
<dbReference type="EMBL" id="FXXQ01000001">
    <property type="protein sequence ID" value="SMX22433.1"/>
    <property type="molecule type" value="Genomic_DNA"/>
</dbReference>
<organism evidence="2 3">
    <name type="scientific">Boseongicola aestuarii</name>
    <dbReference type="NCBI Taxonomy" id="1470561"/>
    <lineage>
        <taxon>Bacteria</taxon>
        <taxon>Pseudomonadati</taxon>
        <taxon>Pseudomonadota</taxon>
        <taxon>Alphaproteobacteria</taxon>
        <taxon>Rhodobacterales</taxon>
        <taxon>Paracoccaceae</taxon>
        <taxon>Boseongicola</taxon>
    </lineage>
</organism>
<proteinExistence type="predicted"/>
<evidence type="ECO:0000313" key="3">
    <source>
        <dbReference type="Proteomes" id="UP000201838"/>
    </source>
</evidence>
<keyword evidence="1" id="KW-0812">Transmembrane</keyword>
<gene>
    <name evidence="2" type="ORF">BOA8489_00529</name>
</gene>
<feature type="transmembrane region" description="Helical" evidence="1">
    <location>
        <begin position="28"/>
        <end position="50"/>
    </location>
</feature>
<protein>
    <recommendedName>
        <fullName evidence="4">Apolipoprotein acyltransferase</fullName>
    </recommendedName>
</protein>
<keyword evidence="1" id="KW-1133">Transmembrane helix</keyword>
<accession>A0A238IWL5</accession>
<evidence type="ECO:0000313" key="2">
    <source>
        <dbReference type="EMBL" id="SMX22433.1"/>
    </source>
</evidence>
<dbReference type="Proteomes" id="UP000201838">
    <property type="component" value="Unassembled WGS sequence"/>
</dbReference>
<name>A0A238IWL5_9RHOB</name>
<evidence type="ECO:0000256" key="1">
    <source>
        <dbReference type="SAM" id="Phobius"/>
    </source>
</evidence>